<evidence type="ECO:0000313" key="3">
    <source>
        <dbReference type="Proteomes" id="UP001344658"/>
    </source>
</evidence>
<proteinExistence type="predicted"/>
<comment type="caution">
    <text evidence="2">The sequence shown here is derived from an EMBL/GenBank/DDBJ whole genome shotgun (WGS) entry which is preliminary data.</text>
</comment>
<keyword evidence="1" id="KW-0472">Membrane</keyword>
<sequence>MSTTTADAGAAVRGAASRVDSQPVSLGRAVKSEWIKWRSLRSTWAVLGAAVIGMLAIGLVIGFNTRHLTGNQDANDLASSAPLQGFFLGQLLIGALGVLFVSSEFSTGMIRSTFAAVPKRQPVLWAKLAVFSVITAVVMTVATVATFLISQAVISQSRPGFSLADPGVWRYVLGTSLYMVLAGVVGGMIAWMVRSTPGSLVSFFALIFVVPQLFGLFGSAGKHIAQFFPSQAGEAFTVAQPEAPHLSPGVGLLVLCAWAVAAIAAASVTLRRRDA</sequence>
<gene>
    <name evidence="2" type="ORF">V2S66_14295</name>
</gene>
<feature type="transmembrane region" description="Helical" evidence="1">
    <location>
        <begin position="169"/>
        <end position="193"/>
    </location>
</feature>
<keyword evidence="1" id="KW-0812">Transmembrane</keyword>
<dbReference type="PANTHER" id="PTHR37305:SF1">
    <property type="entry name" value="MEMBRANE PROTEIN"/>
    <property type="match status" value="1"/>
</dbReference>
<accession>A0ABU7PBE2</accession>
<evidence type="ECO:0000313" key="2">
    <source>
        <dbReference type="EMBL" id="MEE4543134.1"/>
    </source>
</evidence>
<keyword evidence="3" id="KW-1185">Reference proteome</keyword>
<dbReference type="Pfam" id="PF12730">
    <property type="entry name" value="ABC2_membrane_4"/>
    <property type="match status" value="1"/>
</dbReference>
<feature type="transmembrane region" description="Helical" evidence="1">
    <location>
        <begin position="44"/>
        <end position="63"/>
    </location>
</feature>
<name>A0ABU7PBE2_9ACTN</name>
<feature type="transmembrane region" description="Helical" evidence="1">
    <location>
        <begin position="250"/>
        <end position="270"/>
    </location>
</feature>
<dbReference type="PANTHER" id="PTHR37305">
    <property type="entry name" value="INTEGRAL MEMBRANE PROTEIN-RELATED"/>
    <property type="match status" value="1"/>
</dbReference>
<dbReference type="Proteomes" id="UP001344658">
    <property type="component" value="Unassembled WGS sequence"/>
</dbReference>
<evidence type="ECO:0000256" key="1">
    <source>
        <dbReference type="SAM" id="Phobius"/>
    </source>
</evidence>
<feature type="transmembrane region" description="Helical" evidence="1">
    <location>
        <begin position="124"/>
        <end position="149"/>
    </location>
</feature>
<feature type="transmembrane region" description="Helical" evidence="1">
    <location>
        <begin position="200"/>
        <end position="220"/>
    </location>
</feature>
<protein>
    <submittedName>
        <fullName evidence="2">ABC transporter permease</fullName>
    </submittedName>
</protein>
<organism evidence="2 3">
    <name type="scientific">Actinacidiphila polyblastidii</name>
    <dbReference type="NCBI Taxonomy" id="3110430"/>
    <lineage>
        <taxon>Bacteria</taxon>
        <taxon>Bacillati</taxon>
        <taxon>Actinomycetota</taxon>
        <taxon>Actinomycetes</taxon>
        <taxon>Kitasatosporales</taxon>
        <taxon>Streptomycetaceae</taxon>
        <taxon>Actinacidiphila</taxon>
    </lineage>
</organism>
<keyword evidence="1" id="KW-1133">Transmembrane helix</keyword>
<dbReference type="EMBL" id="JAZEWV010000009">
    <property type="protein sequence ID" value="MEE4543134.1"/>
    <property type="molecule type" value="Genomic_DNA"/>
</dbReference>
<dbReference type="RefSeq" id="WP_330795284.1">
    <property type="nucleotide sequence ID" value="NZ_JAZEWV010000009.1"/>
</dbReference>
<reference evidence="2 3" key="1">
    <citation type="submission" date="2023-12" db="EMBL/GenBank/DDBJ databases">
        <title>Streptomyces sp. V4-01.</title>
        <authorList>
            <person name="Somphong A."/>
            <person name="Phongsopitanun W."/>
        </authorList>
    </citation>
    <scope>NUCLEOTIDE SEQUENCE [LARGE SCALE GENOMIC DNA]</scope>
    <source>
        <strain evidence="2 3">V4-01</strain>
    </source>
</reference>
<feature type="transmembrane region" description="Helical" evidence="1">
    <location>
        <begin position="83"/>
        <end position="103"/>
    </location>
</feature>